<gene>
    <name evidence="1" type="ORF">N825_27650</name>
</gene>
<evidence type="ECO:0000313" key="2">
    <source>
        <dbReference type="Proteomes" id="UP000019486"/>
    </source>
</evidence>
<dbReference type="EMBL" id="AVFL01000004">
    <property type="protein sequence ID" value="EWY41497.1"/>
    <property type="molecule type" value="Genomic_DNA"/>
</dbReference>
<protein>
    <submittedName>
        <fullName evidence="1">Uncharacterized protein</fullName>
    </submittedName>
</protein>
<dbReference type="STRING" id="1385369.N825_27650"/>
<proteinExistence type="predicted"/>
<comment type="caution">
    <text evidence="1">The sequence shown here is derived from an EMBL/GenBank/DDBJ whole genome shotgun (WGS) entry which is preliminary data.</text>
</comment>
<name>W9H9W0_9PROT</name>
<keyword evidence="2" id="KW-1185">Reference proteome</keyword>
<dbReference type="Proteomes" id="UP000019486">
    <property type="component" value="Unassembled WGS sequence"/>
</dbReference>
<accession>W9H9W0</accession>
<evidence type="ECO:0000313" key="1">
    <source>
        <dbReference type="EMBL" id="EWY41497.1"/>
    </source>
</evidence>
<dbReference type="RefSeq" id="WP_157619033.1">
    <property type="nucleotide sequence ID" value="NZ_AVFL01000004.1"/>
</dbReference>
<sequence length="78" mass="7749">MNYFHLANVTGTGKETGYVGHGASAAVNAGVVTVMALSPTNDLVVGGTYTITGPAGSHISYNTTCATVAGALATFDIV</sequence>
<reference evidence="1 2" key="1">
    <citation type="submission" date="2013-08" db="EMBL/GenBank/DDBJ databases">
        <title>The genome sequence of Skermanella stibiiresistens.</title>
        <authorList>
            <person name="Zhu W."/>
            <person name="Wang G."/>
        </authorList>
    </citation>
    <scope>NUCLEOTIDE SEQUENCE [LARGE SCALE GENOMIC DNA]</scope>
    <source>
        <strain evidence="1 2">SB22</strain>
    </source>
</reference>
<dbReference type="AlphaFoldDB" id="W9H9W0"/>
<organism evidence="1 2">
    <name type="scientific">Skermanella stibiiresistens SB22</name>
    <dbReference type="NCBI Taxonomy" id="1385369"/>
    <lineage>
        <taxon>Bacteria</taxon>
        <taxon>Pseudomonadati</taxon>
        <taxon>Pseudomonadota</taxon>
        <taxon>Alphaproteobacteria</taxon>
        <taxon>Rhodospirillales</taxon>
        <taxon>Azospirillaceae</taxon>
        <taxon>Skermanella</taxon>
    </lineage>
</organism>